<dbReference type="PANTHER" id="PTHR42713">
    <property type="entry name" value="HISTIDINE KINASE-RELATED"/>
    <property type="match status" value="1"/>
</dbReference>
<dbReference type="PROSITE" id="PS01124">
    <property type="entry name" value="HTH_ARAC_FAMILY_2"/>
    <property type="match status" value="1"/>
</dbReference>
<keyword evidence="5" id="KW-0902">Two-component regulatory system</keyword>
<dbReference type="PROSITE" id="PS50110">
    <property type="entry name" value="RESPONSE_REGULATORY"/>
    <property type="match status" value="1"/>
</dbReference>
<dbReference type="GO" id="GO:0000160">
    <property type="term" value="P:phosphorelay signal transduction system"/>
    <property type="evidence" value="ECO:0007669"/>
    <property type="project" value="UniProtKB-KW"/>
</dbReference>
<evidence type="ECO:0000256" key="7">
    <source>
        <dbReference type="ARBA" id="ARBA00023125"/>
    </source>
</evidence>
<name>G5IMG7_9FIRM</name>
<dbReference type="PATRIC" id="fig|742737.3.peg.4683"/>
<comment type="caution">
    <text evidence="13">The sequence shown here is derived from an EMBL/GenBank/DDBJ whole genome shotgun (WGS) entry which is preliminary data.</text>
</comment>
<evidence type="ECO:0000256" key="9">
    <source>
        <dbReference type="ARBA" id="ARBA00024867"/>
    </source>
</evidence>
<evidence type="ECO:0000256" key="3">
    <source>
        <dbReference type="ARBA" id="ARBA00022490"/>
    </source>
</evidence>
<keyword evidence="4 10" id="KW-0597">Phosphoprotein</keyword>
<dbReference type="InterPro" id="IPR051552">
    <property type="entry name" value="HptR"/>
</dbReference>
<dbReference type="InterPro" id="IPR001789">
    <property type="entry name" value="Sig_transdc_resp-reg_receiver"/>
</dbReference>
<dbReference type="EMBL" id="ADLN01000120">
    <property type="protein sequence ID" value="EHI57586.1"/>
    <property type="molecule type" value="Genomic_DNA"/>
</dbReference>
<dbReference type="CDD" id="cd17536">
    <property type="entry name" value="REC_YesN-like"/>
    <property type="match status" value="1"/>
</dbReference>
<dbReference type="InterPro" id="IPR009057">
    <property type="entry name" value="Homeodomain-like_sf"/>
</dbReference>
<keyword evidence="8" id="KW-0804">Transcription</keyword>
<protein>
    <recommendedName>
        <fullName evidence="2">Stage 0 sporulation protein A homolog</fullName>
    </recommendedName>
</protein>
<evidence type="ECO:0000256" key="2">
    <source>
        <dbReference type="ARBA" id="ARBA00018672"/>
    </source>
</evidence>
<dbReference type="AlphaFoldDB" id="G5IMG7"/>
<feature type="domain" description="HTH araC/xylS-type" evidence="11">
    <location>
        <begin position="153"/>
        <end position="252"/>
    </location>
</feature>
<keyword evidence="3" id="KW-0963">Cytoplasm</keyword>
<sequence length="261" mass="29614">MLKVLVVDDETFVRNGIVLETDWTSLDCAVVAEAENGLEGIEAVHKYNPDIIISDIRMPKMDGISMLRTLREEGNKAEVIFLTAYSEFEYAQNALRLLAADYLLKPFEDGELEAAVDKIREKLKREQGENRRQDEEKILSLNLKPGDKSKYVMEAIAYISSHYSESNISVGTIAESLGISEGHLSHLFKKETDYTVMSYITRYRVRAAMKLLNNCRYKVYEVAEMVGYRDITYFSSTFKKIAGVSPSEYQGRSATDPGQED</sequence>
<dbReference type="SMART" id="SM00448">
    <property type="entry name" value="REC"/>
    <property type="match status" value="1"/>
</dbReference>
<dbReference type="InterPro" id="IPR018060">
    <property type="entry name" value="HTH_AraC"/>
</dbReference>
<gene>
    <name evidence="13" type="ORF">HMPREF9473_04695</name>
</gene>
<evidence type="ECO:0000313" key="14">
    <source>
        <dbReference type="Proteomes" id="UP000005384"/>
    </source>
</evidence>
<dbReference type="HOGENOM" id="CLU_000445_5_1_9"/>
<dbReference type="GO" id="GO:0043565">
    <property type="term" value="F:sequence-specific DNA binding"/>
    <property type="evidence" value="ECO:0007669"/>
    <property type="project" value="InterPro"/>
</dbReference>
<dbReference type="Pfam" id="PF00072">
    <property type="entry name" value="Response_reg"/>
    <property type="match status" value="1"/>
</dbReference>
<evidence type="ECO:0000256" key="10">
    <source>
        <dbReference type="PROSITE-ProRule" id="PRU00169"/>
    </source>
</evidence>
<evidence type="ECO:0000256" key="8">
    <source>
        <dbReference type="ARBA" id="ARBA00023163"/>
    </source>
</evidence>
<dbReference type="InterPro" id="IPR018062">
    <property type="entry name" value="HTH_AraC-typ_CS"/>
</dbReference>
<dbReference type="InterPro" id="IPR020449">
    <property type="entry name" value="Tscrpt_reg_AraC-type_HTH"/>
</dbReference>
<evidence type="ECO:0000256" key="1">
    <source>
        <dbReference type="ARBA" id="ARBA00004496"/>
    </source>
</evidence>
<comment type="function">
    <text evidence="9">May play the central regulatory role in sporulation. It may be an element of the effector pathway responsible for the activation of sporulation genes in response to nutritional stress. Spo0A may act in concert with spo0H (a sigma factor) to control the expression of some genes that are critical to the sporulation process.</text>
</comment>
<dbReference type="SMART" id="SM00342">
    <property type="entry name" value="HTH_ARAC"/>
    <property type="match status" value="1"/>
</dbReference>
<evidence type="ECO:0000259" key="12">
    <source>
        <dbReference type="PROSITE" id="PS50110"/>
    </source>
</evidence>
<evidence type="ECO:0000313" key="13">
    <source>
        <dbReference type="EMBL" id="EHI57586.1"/>
    </source>
</evidence>
<evidence type="ECO:0000256" key="4">
    <source>
        <dbReference type="ARBA" id="ARBA00022553"/>
    </source>
</evidence>
<keyword evidence="14" id="KW-1185">Reference proteome</keyword>
<keyword evidence="7" id="KW-0238">DNA-binding</keyword>
<dbReference type="PRINTS" id="PR00032">
    <property type="entry name" value="HTHARAC"/>
</dbReference>
<evidence type="ECO:0000259" key="11">
    <source>
        <dbReference type="PROSITE" id="PS01124"/>
    </source>
</evidence>
<accession>G5IMG7</accession>
<feature type="domain" description="Response regulatory" evidence="12">
    <location>
        <begin position="3"/>
        <end position="120"/>
    </location>
</feature>
<dbReference type="SUPFAM" id="SSF52172">
    <property type="entry name" value="CheY-like"/>
    <property type="match status" value="1"/>
</dbReference>
<reference evidence="13 14" key="1">
    <citation type="submission" date="2011-08" db="EMBL/GenBank/DDBJ databases">
        <title>The Genome Sequence of Clostridium hathewayi WAL-18680.</title>
        <authorList>
            <consortium name="The Broad Institute Genome Sequencing Platform"/>
            <person name="Earl A."/>
            <person name="Ward D."/>
            <person name="Feldgarden M."/>
            <person name="Gevers D."/>
            <person name="Finegold S.M."/>
            <person name="Summanen P.H."/>
            <person name="Molitoris D.R."/>
            <person name="Song M."/>
            <person name="Daigneault M."/>
            <person name="Allen-Vercoe E."/>
            <person name="Young S.K."/>
            <person name="Zeng Q."/>
            <person name="Gargeya S."/>
            <person name="Fitzgerald M."/>
            <person name="Haas B."/>
            <person name="Abouelleil A."/>
            <person name="Alvarado L."/>
            <person name="Arachchi H.M."/>
            <person name="Berlin A."/>
            <person name="Brown A."/>
            <person name="Chapman S.B."/>
            <person name="Chen Z."/>
            <person name="Dunbar C."/>
            <person name="Freedman E."/>
            <person name="Gearin G."/>
            <person name="Gellesch M."/>
            <person name="Goldberg J."/>
            <person name="Griggs A."/>
            <person name="Gujja S."/>
            <person name="Heiman D."/>
            <person name="Howarth C."/>
            <person name="Larson L."/>
            <person name="Lui A."/>
            <person name="MacDonald P.J.P."/>
            <person name="Montmayeur A."/>
            <person name="Murphy C."/>
            <person name="Neiman D."/>
            <person name="Pearson M."/>
            <person name="Priest M."/>
            <person name="Roberts A."/>
            <person name="Saif S."/>
            <person name="Shea T."/>
            <person name="Shenoy N."/>
            <person name="Sisk P."/>
            <person name="Stolte C."/>
            <person name="Sykes S."/>
            <person name="Wortman J."/>
            <person name="Nusbaum C."/>
            <person name="Birren B."/>
        </authorList>
    </citation>
    <scope>NUCLEOTIDE SEQUENCE [LARGE SCALE GENOMIC DNA]</scope>
    <source>
        <strain evidence="13 14">WAL-18680</strain>
    </source>
</reference>
<dbReference type="Proteomes" id="UP000005384">
    <property type="component" value="Unassembled WGS sequence"/>
</dbReference>
<dbReference type="RefSeq" id="WP_006782683.1">
    <property type="nucleotide sequence ID" value="NZ_CP040506.1"/>
</dbReference>
<organism evidence="13 14">
    <name type="scientific">Hungatella hathewayi WAL-18680</name>
    <dbReference type="NCBI Taxonomy" id="742737"/>
    <lineage>
        <taxon>Bacteria</taxon>
        <taxon>Bacillati</taxon>
        <taxon>Bacillota</taxon>
        <taxon>Clostridia</taxon>
        <taxon>Lachnospirales</taxon>
        <taxon>Lachnospiraceae</taxon>
        <taxon>Hungatella</taxon>
    </lineage>
</organism>
<dbReference type="GO" id="GO:0003700">
    <property type="term" value="F:DNA-binding transcription factor activity"/>
    <property type="evidence" value="ECO:0007669"/>
    <property type="project" value="InterPro"/>
</dbReference>
<feature type="modified residue" description="4-aspartylphosphate" evidence="10">
    <location>
        <position position="55"/>
    </location>
</feature>
<dbReference type="GO" id="GO:0005737">
    <property type="term" value="C:cytoplasm"/>
    <property type="evidence" value="ECO:0007669"/>
    <property type="project" value="UniProtKB-SubCell"/>
</dbReference>
<dbReference type="SUPFAM" id="SSF46689">
    <property type="entry name" value="Homeodomain-like"/>
    <property type="match status" value="2"/>
</dbReference>
<evidence type="ECO:0000256" key="5">
    <source>
        <dbReference type="ARBA" id="ARBA00023012"/>
    </source>
</evidence>
<proteinExistence type="predicted"/>
<dbReference type="PROSITE" id="PS00041">
    <property type="entry name" value="HTH_ARAC_FAMILY_1"/>
    <property type="match status" value="1"/>
</dbReference>
<evidence type="ECO:0000256" key="6">
    <source>
        <dbReference type="ARBA" id="ARBA00023015"/>
    </source>
</evidence>
<dbReference type="Gene3D" id="1.10.10.60">
    <property type="entry name" value="Homeodomain-like"/>
    <property type="match status" value="2"/>
</dbReference>
<dbReference type="Pfam" id="PF12833">
    <property type="entry name" value="HTH_18"/>
    <property type="match status" value="1"/>
</dbReference>
<keyword evidence="6" id="KW-0805">Transcription regulation</keyword>
<comment type="subcellular location">
    <subcellularLocation>
        <location evidence="1">Cytoplasm</location>
    </subcellularLocation>
</comment>
<dbReference type="PANTHER" id="PTHR42713:SF3">
    <property type="entry name" value="TRANSCRIPTIONAL REGULATORY PROTEIN HPTR"/>
    <property type="match status" value="1"/>
</dbReference>
<dbReference type="OrthoDB" id="1769137at2"/>
<dbReference type="Gene3D" id="3.40.50.2300">
    <property type="match status" value="1"/>
</dbReference>
<dbReference type="InterPro" id="IPR011006">
    <property type="entry name" value="CheY-like_superfamily"/>
</dbReference>